<dbReference type="InterPro" id="IPR056654">
    <property type="entry name" value="DUF7752"/>
</dbReference>
<proteinExistence type="predicted"/>
<feature type="domain" description="DUF7636" evidence="1">
    <location>
        <begin position="235"/>
        <end position="327"/>
    </location>
</feature>
<sequence length="329" mass="38201">MDSRRRLLSFGWIAWDVLAEIKKEGTVRESKFIVTADPLCGQISTRMRTFCDNNQEDFNRTITTLKEKLEVVKRYCQKYKGLAELVYVLCKWADLERLCEGRVRREHLCVLLLQFGIGHMKSENITSFAFLERVDRVNAHESVEMIDLNSNFGGIGKCFLAFLQYLSTRAFEAKKLFNFLVPDMGYPSVWKRGEWFELHRAAIKTFYRILFTSRMDMLPESGQISLCDSSAYLMTEAEPFVLEIPMDLSSSDEELGEKVQRCSNVRYLRLRRIPERKNRVVISAYGTLESLHRLRDILAVKPALSARGDTKSCNDMMLRQVYERIVALP</sequence>
<dbReference type="EMBL" id="UYRT01001080">
    <property type="protein sequence ID" value="VDK29182.1"/>
    <property type="molecule type" value="Genomic_DNA"/>
</dbReference>
<name>A0A3P6NXL5_9BILA</name>
<reference evidence="3 4" key="1">
    <citation type="submission" date="2018-11" db="EMBL/GenBank/DDBJ databases">
        <authorList>
            <consortium name="Pathogen Informatics"/>
        </authorList>
    </citation>
    <scope>NUCLEOTIDE SEQUENCE [LARGE SCALE GENOMIC DNA]</scope>
</reference>
<feature type="domain" description="DUF7752" evidence="2">
    <location>
        <begin position="75"/>
        <end position="179"/>
    </location>
</feature>
<gene>
    <name evidence="3" type="ORF">GPUH_LOCUS996</name>
</gene>
<accession>A0A3P6NXL5</accession>
<dbReference type="Proteomes" id="UP000271098">
    <property type="component" value="Unassembled WGS sequence"/>
</dbReference>
<dbReference type="Pfam" id="PF24934">
    <property type="entry name" value="DUF7752"/>
    <property type="match status" value="1"/>
</dbReference>
<dbReference type="Pfam" id="PF24642">
    <property type="entry name" value="DUF7636"/>
    <property type="match status" value="1"/>
</dbReference>
<dbReference type="InterPro" id="IPR056053">
    <property type="entry name" value="DUF7636"/>
</dbReference>
<keyword evidence="4" id="KW-1185">Reference proteome</keyword>
<evidence type="ECO:0000259" key="1">
    <source>
        <dbReference type="Pfam" id="PF24642"/>
    </source>
</evidence>
<dbReference type="AlphaFoldDB" id="A0A3P6NXL5"/>
<evidence type="ECO:0000259" key="2">
    <source>
        <dbReference type="Pfam" id="PF24934"/>
    </source>
</evidence>
<evidence type="ECO:0000313" key="4">
    <source>
        <dbReference type="Proteomes" id="UP000271098"/>
    </source>
</evidence>
<organism evidence="3 4">
    <name type="scientific">Gongylonema pulchrum</name>
    <dbReference type="NCBI Taxonomy" id="637853"/>
    <lineage>
        <taxon>Eukaryota</taxon>
        <taxon>Metazoa</taxon>
        <taxon>Ecdysozoa</taxon>
        <taxon>Nematoda</taxon>
        <taxon>Chromadorea</taxon>
        <taxon>Rhabditida</taxon>
        <taxon>Spirurina</taxon>
        <taxon>Spiruromorpha</taxon>
        <taxon>Spiruroidea</taxon>
        <taxon>Gongylonematidae</taxon>
        <taxon>Gongylonema</taxon>
    </lineage>
</organism>
<evidence type="ECO:0000313" key="3">
    <source>
        <dbReference type="EMBL" id="VDK29182.1"/>
    </source>
</evidence>
<dbReference type="OrthoDB" id="5860582at2759"/>
<protein>
    <submittedName>
        <fullName evidence="3">Uncharacterized protein</fullName>
    </submittedName>
</protein>